<dbReference type="GeneTree" id="ENSGT00940000153253"/>
<evidence type="ECO:0000313" key="2">
    <source>
        <dbReference type="Ensembl" id="ENSP00000498792.1"/>
    </source>
</evidence>
<feature type="compositionally biased region" description="Low complexity" evidence="1">
    <location>
        <begin position="169"/>
        <end position="203"/>
    </location>
</feature>
<reference evidence="2 3" key="1">
    <citation type="journal article" date="2001" name="Nature">
        <title>Initial sequencing and analysis of the human genome.</title>
        <authorList>
            <consortium name="International Human Genome Sequencing Consortium"/>
            <person name="Lander E.S."/>
            <person name="Linton L.M."/>
            <person name="Birren B."/>
            <person name="Nusbaum C."/>
            <person name="Zody M.C."/>
            <person name="Baldwin J."/>
            <person name="Devon K."/>
            <person name="Dewar K."/>
            <person name="Doyle M."/>
            <person name="FitzHugh W."/>
            <person name="Funke R."/>
            <person name="Gage D."/>
            <person name="Harris K."/>
            <person name="Heaford A."/>
            <person name="Howland J."/>
            <person name="Kann L."/>
            <person name="Lehoczky J."/>
            <person name="LeVine R."/>
            <person name="McEwan P."/>
            <person name="McKernan K."/>
            <person name="Meldrim J."/>
            <person name="Mesirov J.P."/>
            <person name="Miranda C."/>
            <person name="Morris W."/>
            <person name="Naylor J."/>
            <person name="Raymond C."/>
            <person name="Rosetti M."/>
            <person name="Santos R."/>
            <person name="Sheridan A."/>
            <person name="Sougnez C."/>
            <person name="Stange-Thomann N."/>
            <person name="Stojanovic N."/>
            <person name="Subramanian A."/>
            <person name="Wyman D."/>
            <person name="Rogers J."/>
            <person name="Sulston J."/>
            <person name="Ainscough R."/>
            <person name="Beck S."/>
            <person name="Bentley D."/>
            <person name="Burton J."/>
            <person name="Clee C."/>
            <person name="Carter N."/>
            <person name="Coulson A."/>
            <person name="Deadman R."/>
            <person name="Deloukas P."/>
            <person name="Dunham A."/>
            <person name="Dunham I."/>
            <person name="Durbin R."/>
            <person name="French L."/>
            <person name="Grafham D."/>
            <person name="Gregory S."/>
            <person name="Hubbard T."/>
            <person name="Humphray S."/>
            <person name="Hunt A."/>
            <person name="Jones M."/>
            <person name="Lloyd C."/>
            <person name="McMurray A."/>
            <person name="Matthews L."/>
            <person name="Mercer S."/>
            <person name="Milne S."/>
            <person name="Mullikin J.C."/>
            <person name="Mungall A."/>
            <person name="Plumb R."/>
            <person name="Ross M."/>
            <person name="Shownkeen R."/>
            <person name="Sims S."/>
            <person name="Waterston R.H."/>
            <person name="Wilson R.K."/>
            <person name="Hillier L.W."/>
            <person name="McPherson J.D."/>
            <person name="Marra M.A."/>
            <person name="Mardis E.R."/>
            <person name="Fulton L.A."/>
            <person name="Chinwalla A.T."/>
            <person name="Pepin K.H."/>
            <person name="Gish W.R."/>
            <person name="Chissoe S.L."/>
            <person name="Wendl M.C."/>
            <person name="Delehaunty K.D."/>
            <person name="Miner T.L."/>
            <person name="Delehaunty A."/>
            <person name="Kramer J.B."/>
            <person name="Cook L.L."/>
            <person name="Fulton R.S."/>
            <person name="Johnson D.L."/>
            <person name="Minx P.J."/>
            <person name="Clifton S.W."/>
            <person name="Hawkins T."/>
            <person name="Branscomb E."/>
            <person name="Predki P."/>
            <person name="Richardson P."/>
            <person name="Wenning S."/>
            <person name="Slezak T."/>
            <person name="Doggett N."/>
            <person name="Cheng J.F."/>
            <person name="Olsen A."/>
            <person name="Lucas S."/>
            <person name="Elkin C."/>
            <person name="Uberbacher E."/>
            <person name="Frazier M."/>
            <person name="Gibbs R.A."/>
            <person name="Muzny D.M."/>
            <person name="Scherer S.E."/>
            <person name="Bouck J.B."/>
            <person name="Sodergren E.J."/>
            <person name="Worley K.C."/>
            <person name="Rives C.M."/>
            <person name="Gorrell J.H."/>
            <person name="Metzker M.L."/>
            <person name="Naylor S.L."/>
            <person name="Kucherlapati R.S."/>
            <person name="Nelson D.L."/>
            <person name="Weinstock G.M."/>
            <person name="Sakaki Y."/>
            <person name="Fujiyama A."/>
            <person name="Hattori M."/>
            <person name="Yada T."/>
            <person name="Toyoda A."/>
            <person name="Itoh T."/>
            <person name="Kawagoe C."/>
            <person name="Watanabe H."/>
            <person name="Totoki Y."/>
            <person name="Taylor T."/>
            <person name="Weissenbach J."/>
            <person name="Heilig R."/>
            <person name="Saurin W."/>
            <person name="Artiguenave F."/>
            <person name="Brottier P."/>
            <person name="Bruls T."/>
            <person name="Pelletier E."/>
            <person name="Robert C."/>
            <person name="Wincker P."/>
            <person name="Smith D.R."/>
            <person name="Doucette-Stamm L."/>
            <person name="Rubenfield M."/>
            <person name="Weinstock K."/>
            <person name="Lee H.M."/>
            <person name="Dubois J."/>
            <person name="Rosenthal A."/>
            <person name="Platzer M."/>
            <person name="Nyakatura G."/>
            <person name="Taudien S."/>
            <person name="Rump A."/>
            <person name="Yang H."/>
            <person name="Yu J."/>
            <person name="Wang J."/>
            <person name="Huang G."/>
            <person name="Gu J."/>
            <person name="Hood L."/>
            <person name="Rowen L."/>
            <person name="Madan A."/>
            <person name="Qin S."/>
            <person name="Davis R.W."/>
            <person name="Federspiel N.A."/>
            <person name="Abola A.P."/>
            <person name="Proctor M.J."/>
            <person name="Myers R.M."/>
            <person name="Schmutz J."/>
            <person name="Dickson M."/>
            <person name="Grimwood J."/>
            <person name="Cox D.R."/>
            <person name="Olson M.V."/>
            <person name="Kaul R."/>
            <person name="Raymond C."/>
            <person name="Shimizu N."/>
            <person name="Kawasaki K."/>
            <person name="Minoshima S."/>
            <person name="Evans G.A."/>
            <person name="Athanasiou M."/>
            <person name="Schultz R."/>
            <person name="Roe B.A."/>
            <person name="Chen F."/>
            <person name="Pan H."/>
            <person name="Ramser J."/>
            <person name="Lehrach H."/>
            <person name="Reinhardt R."/>
            <person name="McCombie W.R."/>
            <person name="de la Bastide M."/>
            <person name="Dedhia N."/>
            <person name="Blocker H."/>
            <person name="Hornischer K."/>
            <person name="Nordsiek G."/>
            <person name="Agarwala R."/>
            <person name="Aravind L."/>
            <person name="Bailey J.A."/>
            <person name="Bateman A."/>
            <person name="Batzoglou S."/>
            <person name="Birney E."/>
            <person name="Bork P."/>
            <person name="Brown D.G."/>
            <person name="Burge C.B."/>
            <person name="Cerutti L."/>
            <person name="Chen H.C."/>
            <person name="Church D."/>
            <person name="Clamp M."/>
            <person name="Copley R.R."/>
            <person name="Doerks T."/>
            <person name="Eddy S.R."/>
            <person name="Eichler E.E."/>
            <person name="Furey T.S."/>
            <person name="Galagan J."/>
            <person name="Gilbert J.G."/>
            <person name="Harmon C."/>
            <person name="Hayashizaki Y."/>
            <person name="Haussler D."/>
            <person name="Hermjakob H."/>
            <person name="Hokamp K."/>
            <person name="Jang W."/>
            <person name="Johnson L.S."/>
            <person name="Jones T.A."/>
            <person name="Kasif S."/>
            <person name="Kaspryzk A."/>
            <person name="Kennedy S."/>
            <person name="Kent W.J."/>
            <person name="Kitts P."/>
            <person name="Koonin E.V."/>
            <person name="Korf I."/>
            <person name="Kulp D."/>
            <person name="Lancet D."/>
            <person name="Lowe T.M."/>
            <person name="McLysaght A."/>
            <person name="Mikkelsen T."/>
            <person name="Moran J.V."/>
            <person name="Mulder N."/>
            <person name="Pollara V.J."/>
            <person name="Ponting C.P."/>
            <person name="Schuler G."/>
            <person name="Schultz J."/>
            <person name="Slater G."/>
            <person name="Smit A.F."/>
            <person name="Stupka E."/>
            <person name="Szustakowski J."/>
            <person name="Thierry-Mieg D."/>
            <person name="Thierry-Mieg J."/>
            <person name="Wagner L."/>
            <person name="Wallis J."/>
            <person name="Wheeler R."/>
            <person name="Williams A."/>
            <person name="Wolf Y.I."/>
            <person name="Wolfe K.H."/>
            <person name="Yang S.P."/>
            <person name="Yeh R.F."/>
            <person name="Collins F."/>
            <person name="Guyer M.S."/>
            <person name="Peterson J."/>
            <person name="Felsenfeld A."/>
            <person name="Wetterstrand K.A."/>
            <person name="Patrinos A."/>
            <person name="Morgan M.J."/>
            <person name="de Jong P."/>
            <person name="Catanese J.J."/>
            <person name="Osoegawa K."/>
            <person name="Shizuya H."/>
            <person name="Choi S."/>
            <person name="Chen Y.J."/>
        </authorList>
    </citation>
    <scope>NUCLEOTIDE SEQUENCE [LARGE SCALE GENOMIC DNA]</scope>
</reference>
<feature type="compositionally biased region" description="Polar residues" evidence="1">
    <location>
        <begin position="43"/>
        <end position="69"/>
    </location>
</feature>
<name>A0A494C104_HUMAN</name>
<dbReference type="Bgee" id="ENSG00000126883">
    <property type="expression patterns" value="Expressed in left testis and 164 other cell types or tissues"/>
</dbReference>
<feature type="compositionally biased region" description="Polar residues" evidence="1">
    <location>
        <begin position="1"/>
        <end position="30"/>
    </location>
</feature>
<proteinExistence type="evidence at protein level"/>
<dbReference type="HGNC" id="HGNC:8064">
    <property type="gene designation" value="NUP214"/>
</dbReference>
<dbReference type="MassIVE" id="A0A494C104"/>
<reference evidence="2" key="4">
    <citation type="submission" date="2025-08" db="UniProtKB">
        <authorList>
            <consortium name="Ensembl"/>
        </authorList>
    </citation>
    <scope>IDENTIFICATION</scope>
</reference>
<feature type="region of interest" description="Disordered" evidence="1">
    <location>
        <begin position="1"/>
        <end position="203"/>
    </location>
</feature>
<dbReference type="Proteomes" id="UP000005640">
    <property type="component" value="Chromosome 9"/>
</dbReference>
<accession>A0A494C104</accession>
<dbReference type="Ensembl" id="ENST00000651334.1">
    <property type="protein sequence ID" value="ENSP00000498792.1"/>
    <property type="gene ID" value="ENSG00000126883.19"/>
</dbReference>
<reference evidence="2 3" key="3">
    <citation type="journal article" date="2004" name="Nature">
        <title>Finishing the euchromatic sequence of the human genome.</title>
        <authorList>
            <consortium name="International Human Genome Sequencing Consortium"/>
        </authorList>
    </citation>
    <scope>NUCLEOTIDE SEQUENCE [LARGE SCALE GENOMIC DNA]</scope>
</reference>
<sequence length="203" mass="19869">PQVVNVQELKNNPATPSTAMGSSVPYSTAKTPHPVLTPVAANQAKQGSLINSLKPSGPTPASGQLSSGDKASGTAKIETAVTSTPSASGQFSKPFSFSPSGTGFNFGIITPTPSSNFTAAQGATPSTKESSQPDAFSSGGGSKPSYEAIPESSPPSGITSASNTTPGEPAASSSRPVAPSGTALSTTSSFGSSNTGSVFGQAA</sequence>
<dbReference type="IntAct" id="A0A494C104">
    <property type="interactions" value="2"/>
</dbReference>
<evidence type="ECO:0007829" key="4">
    <source>
        <dbReference type="PeptideAtlas" id="A0A494C104"/>
    </source>
</evidence>
<reference evidence="2" key="5">
    <citation type="submission" date="2025-09" db="UniProtKB">
        <authorList>
            <consortium name="Ensembl"/>
        </authorList>
    </citation>
    <scope>IDENTIFICATION</scope>
</reference>
<evidence type="ECO:0000256" key="1">
    <source>
        <dbReference type="SAM" id="MobiDB-lite"/>
    </source>
</evidence>
<evidence type="ECO:0007829" key="5">
    <source>
        <dbReference type="ProteomicsDB" id="A0A494C104"/>
    </source>
</evidence>
<evidence type="ECO:0000313" key="3">
    <source>
        <dbReference type="Proteomes" id="UP000005640"/>
    </source>
</evidence>
<dbReference type="ExpressionAtlas" id="A0A494C104">
    <property type="expression patterns" value="baseline and differential"/>
</dbReference>
<dbReference type="OrthoDB" id="248320at2759"/>
<dbReference type="ChiTaRS" id="NUP214">
    <property type="organism name" value="human"/>
</dbReference>
<dbReference type="EMBL" id="AL157938">
    <property type="status" value="NOT_ANNOTATED_CDS"/>
    <property type="molecule type" value="Genomic_DNA"/>
</dbReference>
<feature type="compositionally biased region" description="Polar residues" evidence="1">
    <location>
        <begin position="111"/>
        <end position="135"/>
    </location>
</feature>
<feature type="non-terminal residue" evidence="2">
    <location>
        <position position="203"/>
    </location>
</feature>
<feature type="non-terminal residue" evidence="2">
    <location>
        <position position="1"/>
    </location>
</feature>
<reference evidence="2 3" key="2">
    <citation type="journal article" date="2004" name="Nature">
        <title>DNA sequence and analysis of human chromosome 9.</title>
        <authorList>
            <person name="Humphray S.J."/>
            <person name="Oliver K."/>
            <person name="Hunt A.R."/>
            <person name="Plumb R.W."/>
            <person name="Loveland J.E."/>
            <person name="Howe K.L."/>
            <person name="Andrews T.D."/>
            <person name="Searle S."/>
            <person name="Hunt S.E."/>
            <person name="Scott C.E."/>
            <person name="Jones M.C."/>
            <person name="Ainscough R."/>
            <person name="Almeida J.P."/>
            <person name="Ambrose K.D."/>
            <person name="Ashwell R.I."/>
            <person name="Babbage A.K."/>
            <person name="Babbage S."/>
            <person name="Bagguley C.L."/>
            <person name="Bailey J."/>
            <person name="Banerjee R."/>
            <person name="Barker D.J."/>
            <person name="Barlow K.F."/>
            <person name="Bates K."/>
            <person name="Beasley H."/>
            <person name="Beasley O."/>
            <person name="Bird C.P."/>
            <person name="Bray-Allen S."/>
            <person name="Brown A.J."/>
            <person name="Brown J.Y."/>
            <person name="Burford D."/>
            <person name="Burrill W."/>
            <person name="Burton J."/>
            <person name="Carder C."/>
            <person name="Carter N.P."/>
            <person name="Chapman J.C."/>
            <person name="Chen Y."/>
            <person name="Clarke G."/>
            <person name="Clark S.Y."/>
            <person name="Clee C.M."/>
            <person name="Clegg S."/>
            <person name="Collier R.E."/>
            <person name="Corby N."/>
            <person name="Crosier M."/>
            <person name="Cummings A.T."/>
            <person name="Davies J."/>
            <person name="Dhami P."/>
            <person name="Dunn M."/>
            <person name="Dutta I."/>
            <person name="Dyer L.W."/>
            <person name="Earthrowl M.E."/>
            <person name="Faulkner L."/>
            <person name="Fleming C.J."/>
            <person name="Frankish A."/>
            <person name="Frankland J.A."/>
            <person name="French L."/>
            <person name="Fricker D.G."/>
            <person name="Garner P."/>
            <person name="Garnett J."/>
            <person name="Ghori J."/>
            <person name="Gilbert J.G."/>
            <person name="Glison C."/>
            <person name="Grafham D.V."/>
            <person name="Gribble S."/>
            <person name="Griffiths C."/>
            <person name="Griffiths-Jones S."/>
            <person name="Grocock R."/>
            <person name="Guy J."/>
            <person name="Hall R.E."/>
            <person name="Hammond S."/>
            <person name="Harley J.L."/>
            <person name="Harrison E.S."/>
            <person name="Hart E.A."/>
            <person name="Heath P.D."/>
            <person name="Henderson C.D."/>
            <person name="Hopkins B.L."/>
            <person name="Howard P.J."/>
            <person name="Howden P.J."/>
            <person name="Huckle E."/>
            <person name="Johnson C."/>
            <person name="Johnson D."/>
            <person name="Joy A.A."/>
            <person name="Kay M."/>
            <person name="Keenan S."/>
            <person name="Kershaw J.K."/>
            <person name="Kimberley A.M."/>
            <person name="King A."/>
            <person name="Knights A."/>
            <person name="Laird G.K."/>
            <person name="Langford C."/>
            <person name="Lawlor S."/>
            <person name="Leongamornlert D.A."/>
            <person name="Leversha M."/>
            <person name="Lloyd C."/>
            <person name="Lloyd D.M."/>
            <person name="Lovell J."/>
            <person name="Martin S."/>
            <person name="Mashreghi-Mohammadi M."/>
            <person name="Matthews L."/>
            <person name="McLaren S."/>
            <person name="McLay K.E."/>
            <person name="McMurray A."/>
            <person name="Milne S."/>
            <person name="Nickerson T."/>
            <person name="Nisbett J."/>
            <person name="Nordsiek G."/>
            <person name="Pearce A.V."/>
            <person name="Peck A.I."/>
            <person name="Porter K.M."/>
            <person name="Pandian R."/>
            <person name="Pelan S."/>
            <person name="Phillimore B."/>
            <person name="Povey S."/>
            <person name="Ramsey Y."/>
            <person name="Rand V."/>
            <person name="Scharfe M."/>
            <person name="Sehra H.K."/>
            <person name="Shownkeen R."/>
            <person name="Sims S.K."/>
            <person name="Skuce C.D."/>
            <person name="Smith M."/>
            <person name="Steward C.A."/>
            <person name="Swarbreck D."/>
            <person name="Sycamore N."/>
            <person name="Tester J."/>
            <person name="Thorpe A."/>
            <person name="Tracey A."/>
            <person name="Tromans A."/>
            <person name="Thomas D.W."/>
            <person name="Wall M."/>
            <person name="Wallis J.M."/>
            <person name="West A.P."/>
            <person name="Whitehead S.L."/>
            <person name="Willey D.L."/>
            <person name="Williams S.A."/>
            <person name="Wilming L."/>
            <person name="Wray P.W."/>
            <person name="Young L."/>
            <person name="Ashurst J.L."/>
            <person name="Coulson A."/>
            <person name="Blocker H."/>
            <person name="Durbin R."/>
            <person name="Sulston J.E."/>
            <person name="Hubbard T."/>
            <person name="Jackson M.J."/>
            <person name="Bentley D.R."/>
            <person name="Beck S."/>
            <person name="Rogers J."/>
            <person name="Dunham I."/>
        </authorList>
    </citation>
    <scope>NUCLEOTIDE SEQUENCE [LARGE SCALE GENOMIC DNA]</scope>
</reference>
<feature type="compositionally biased region" description="Polar residues" evidence="1">
    <location>
        <begin position="154"/>
        <end position="166"/>
    </location>
</feature>
<dbReference type="VEuPathDB" id="HostDB:ENSG00000126883"/>
<dbReference type="AlphaFoldDB" id="A0A494C104"/>
<keyword evidence="3" id="KW-1185">Reference proteome</keyword>
<dbReference type="Antibodypedia" id="18059">
    <property type="antibodies" value="76 antibodies from 19 providers"/>
</dbReference>
<keyword evidence="4 5" id="KW-1267">Proteomics identification</keyword>
<dbReference type="Ensembl" id="ENST00000651334.1">
    <property type="protein sequence ID" value="ENSP00000498792.1"/>
    <property type="gene ID" value="ENSG00000126883.20"/>
</dbReference>
<organism evidence="2 3">
    <name type="scientific">Homo sapiens</name>
    <name type="common">Human</name>
    <dbReference type="NCBI Taxonomy" id="9606"/>
    <lineage>
        <taxon>Eukaryota</taxon>
        <taxon>Metazoa</taxon>
        <taxon>Chordata</taxon>
        <taxon>Craniata</taxon>
        <taxon>Vertebrata</taxon>
        <taxon>Euteleostomi</taxon>
        <taxon>Mammalia</taxon>
        <taxon>Eutheria</taxon>
        <taxon>Euarchontoglires</taxon>
        <taxon>Primates</taxon>
        <taxon>Haplorrhini</taxon>
        <taxon>Catarrhini</taxon>
        <taxon>Hominidae</taxon>
        <taxon>Homo</taxon>
    </lineage>
</organism>
<protein>
    <submittedName>
        <fullName evidence="2">Nucleoporin 214</fullName>
    </submittedName>
</protein>
<dbReference type="OpenTargets" id="ENSG00000126883"/>
<feature type="compositionally biased region" description="Polar residues" evidence="1">
    <location>
        <begin position="80"/>
        <end position="103"/>
    </location>
</feature>
<gene>
    <name evidence="2" type="primary">NUP214</name>
</gene>